<organism evidence="1 2">
    <name type="scientific">Armillaria solidipes</name>
    <dbReference type="NCBI Taxonomy" id="1076256"/>
    <lineage>
        <taxon>Eukaryota</taxon>
        <taxon>Fungi</taxon>
        <taxon>Dikarya</taxon>
        <taxon>Basidiomycota</taxon>
        <taxon>Agaricomycotina</taxon>
        <taxon>Agaricomycetes</taxon>
        <taxon>Agaricomycetidae</taxon>
        <taxon>Agaricales</taxon>
        <taxon>Marasmiineae</taxon>
        <taxon>Physalacriaceae</taxon>
        <taxon>Armillaria</taxon>
    </lineage>
</organism>
<sequence length="162" mass="18568">MRCIRSLLMTAHARLGEVDDAATTSSSPTHLRFNVDLYWKPVASDILGRRFILSQQIGLIQWETARYHIARHASLRTHSVRMQDIDEDKPYCAGYFNGSVGTGVDISVREEVQMWFSLHIRHLLRHILGMSHGLWRSVPKICCILHFGVPSRWYTRPSLGLA</sequence>
<name>A0A2H3B077_9AGAR</name>
<accession>A0A2H3B077</accession>
<evidence type="ECO:0000313" key="2">
    <source>
        <dbReference type="Proteomes" id="UP000218334"/>
    </source>
</evidence>
<evidence type="ECO:0000313" key="1">
    <source>
        <dbReference type="EMBL" id="PBK64301.1"/>
    </source>
</evidence>
<keyword evidence="2" id="KW-1185">Reference proteome</keyword>
<dbReference type="EMBL" id="KZ293452">
    <property type="protein sequence ID" value="PBK64301.1"/>
    <property type="molecule type" value="Genomic_DNA"/>
</dbReference>
<gene>
    <name evidence="1" type="ORF">ARMSODRAFT_979138</name>
</gene>
<dbReference type="Proteomes" id="UP000218334">
    <property type="component" value="Unassembled WGS sequence"/>
</dbReference>
<protein>
    <submittedName>
        <fullName evidence="1">Uncharacterized protein</fullName>
    </submittedName>
</protein>
<proteinExistence type="predicted"/>
<reference evidence="2" key="1">
    <citation type="journal article" date="2017" name="Nat. Ecol. Evol.">
        <title>Genome expansion and lineage-specific genetic innovations in the forest pathogenic fungi Armillaria.</title>
        <authorList>
            <person name="Sipos G."/>
            <person name="Prasanna A.N."/>
            <person name="Walter M.C."/>
            <person name="O'Connor E."/>
            <person name="Balint B."/>
            <person name="Krizsan K."/>
            <person name="Kiss B."/>
            <person name="Hess J."/>
            <person name="Varga T."/>
            <person name="Slot J."/>
            <person name="Riley R."/>
            <person name="Boka B."/>
            <person name="Rigling D."/>
            <person name="Barry K."/>
            <person name="Lee J."/>
            <person name="Mihaltcheva S."/>
            <person name="LaButti K."/>
            <person name="Lipzen A."/>
            <person name="Waldron R."/>
            <person name="Moloney N.M."/>
            <person name="Sperisen C."/>
            <person name="Kredics L."/>
            <person name="Vagvoelgyi C."/>
            <person name="Patrignani A."/>
            <person name="Fitzpatrick D."/>
            <person name="Nagy I."/>
            <person name="Doyle S."/>
            <person name="Anderson J.B."/>
            <person name="Grigoriev I.V."/>
            <person name="Gueldener U."/>
            <person name="Muensterkoetter M."/>
            <person name="Nagy L.G."/>
        </authorList>
    </citation>
    <scope>NUCLEOTIDE SEQUENCE [LARGE SCALE GENOMIC DNA]</scope>
    <source>
        <strain evidence="2">28-4</strain>
    </source>
</reference>
<dbReference type="AlphaFoldDB" id="A0A2H3B077"/>